<dbReference type="OrthoDB" id="10251412at2759"/>
<keyword evidence="6" id="KW-1185">Reference proteome</keyword>
<feature type="region of interest" description="Disordered" evidence="2">
    <location>
        <begin position="539"/>
        <end position="578"/>
    </location>
</feature>
<comment type="caution">
    <text evidence="5">The sequence shown here is derived from an EMBL/GenBank/DDBJ whole genome shotgun (WGS) entry which is preliminary data.</text>
</comment>
<proteinExistence type="inferred from homology"/>
<evidence type="ECO:0000259" key="4">
    <source>
        <dbReference type="SMART" id="SM00382"/>
    </source>
</evidence>
<evidence type="ECO:0000313" key="6">
    <source>
        <dbReference type="Proteomes" id="UP000789342"/>
    </source>
</evidence>
<dbReference type="SMART" id="SM00382">
    <property type="entry name" value="AAA"/>
    <property type="match status" value="1"/>
</dbReference>
<name>A0A9N8VSE6_9GLOM</name>
<dbReference type="GO" id="GO:0016887">
    <property type="term" value="F:ATP hydrolysis activity"/>
    <property type="evidence" value="ECO:0007669"/>
    <property type="project" value="InterPro"/>
</dbReference>
<dbReference type="SUPFAM" id="SSF52540">
    <property type="entry name" value="P-loop containing nucleoside triphosphate hydrolases"/>
    <property type="match status" value="1"/>
</dbReference>
<dbReference type="Proteomes" id="UP000789342">
    <property type="component" value="Unassembled WGS sequence"/>
</dbReference>
<dbReference type="GO" id="GO:0005524">
    <property type="term" value="F:ATP binding"/>
    <property type="evidence" value="ECO:0007669"/>
    <property type="project" value="InterPro"/>
</dbReference>
<organism evidence="5 6">
    <name type="scientific">Acaulospora morrowiae</name>
    <dbReference type="NCBI Taxonomy" id="94023"/>
    <lineage>
        <taxon>Eukaryota</taxon>
        <taxon>Fungi</taxon>
        <taxon>Fungi incertae sedis</taxon>
        <taxon>Mucoromycota</taxon>
        <taxon>Glomeromycotina</taxon>
        <taxon>Glomeromycetes</taxon>
        <taxon>Diversisporales</taxon>
        <taxon>Acaulosporaceae</taxon>
        <taxon>Acaulospora</taxon>
    </lineage>
</organism>
<dbReference type="PANTHER" id="PTHR23070">
    <property type="entry name" value="BCS1 AAA-TYPE ATPASE"/>
    <property type="match status" value="1"/>
</dbReference>
<dbReference type="InterPro" id="IPR027417">
    <property type="entry name" value="P-loop_NTPase"/>
</dbReference>
<evidence type="ECO:0000313" key="5">
    <source>
        <dbReference type="EMBL" id="CAG8459303.1"/>
    </source>
</evidence>
<accession>A0A9N8VSE6</accession>
<dbReference type="EMBL" id="CAJVPV010000488">
    <property type="protein sequence ID" value="CAG8459303.1"/>
    <property type="molecule type" value="Genomic_DNA"/>
</dbReference>
<dbReference type="InterPro" id="IPR003959">
    <property type="entry name" value="ATPase_AAA_core"/>
</dbReference>
<feature type="region of interest" description="Disordered" evidence="2">
    <location>
        <begin position="351"/>
        <end position="376"/>
    </location>
</feature>
<feature type="transmembrane region" description="Helical" evidence="3">
    <location>
        <begin position="35"/>
        <end position="65"/>
    </location>
</feature>
<evidence type="ECO:0000256" key="3">
    <source>
        <dbReference type="SAM" id="Phobius"/>
    </source>
</evidence>
<dbReference type="InterPro" id="IPR003593">
    <property type="entry name" value="AAA+_ATPase"/>
</dbReference>
<feature type="domain" description="AAA+ ATPase" evidence="4">
    <location>
        <begin position="283"/>
        <end position="438"/>
    </location>
</feature>
<keyword evidence="3" id="KW-0472">Membrane</keyword>
<comment type="similarity">
    <text evidence="1">Belongs to the AAA ATPase family. BCS1 subfamily.</text>
</comment>
<dbReference type="Pfam" id="PF00004">
    <property type="entry name" value="AAA"/>
    <property type="match status" value="1"/>
</dbReference>
<dbReference type="InterPro" id="IPR050747">
    <property type="entry name" value="Mitochondrial_chaperone_BCS1"/>
</dbReference>
<evidence type="ECO:0000256" key="1">
    <source>
        <dbReference type="ARBA" id="ARBA00007448"/>
    </source>
</evidence>
<keyword evidence="3" id="KW-0812">Transmembrane</keyword>
<dbReference type="AlphaFoldDB" id="A0A9N8VSE6"/>
<sequence length="650" mass="73164">MTEYSAIFQPFVDLFTQEQVQAILLAWLPTKLGSFLSGIIAVDMFLTTILASGITVTFAALFALIRTRFTGIMWDQNLVTVQIEYYATGIFGDQYTSLFYESLSWLISQQTKQLDKGAFIVQHTNKVAEGEDDCAPPGFNILPEKNQQVTIKHDKRKFHVTFSLPAADGINNADNNNNRNSTSTTKVMPSIYLTTIKDSNANVDSVSNFLNEVTRAYLESQKKTKTRSRFERNEGYWYKIQSLTSSRGLDSVALDRPQEILLRKELETFISDKDFYQRIGMPYRRGILLYGKPGTGKTSLINAISSHLSRDLYYLNLKNITDDNELSAAFSSIPANQILVLEDIDTQSKVVHQRGRTTSSSVKSDSSENKAVGPTNKGGSDSYSMFSLSTFLSCCDGHILAEGIIIIMTTNHVEVLDPAWLVIQEYSQFTLYFILRSNLSDVLFIFNSIRPGRFDLHLDLGYATHYQIAKMYSSVVEDQKAEFPPEIMSKIPDRLLPPCEVMMTMVLYRNEAKMIPQKVYELVEKYRHMKPEEIAKQMEEEAARISSTNGEKKEEASKLENNGAAITPESAQSDEKKDEIKPVIEGAVAEVITKEIVVEELKVTTIKEKDNITNAIHNSSKITCTNEDDTDSSTDVELDENISKKSLVSI</sequence>
<protein>
    <submittedName>
        <fullName evidence="5">2036_t:CDS:1</fullName>
    </submittedName>
</protein>
<gene>
    <name evidence="5" type="ORF">AMORRO_LOCUS1316</name>
</gene>
<dbReference type="Gene3D" id="3.40.50.300">
    <property type="entry name" value="P-loop containing nucleotide triphosphate hydrolases"/>
    <property type="match status" value="1"/>
</dbReference>
<keyword evidence="3" id="KW-1133">Transmembrane helix</keyword>
<reference evidence="5" key="1">
    <citation type="submission" date="2021-06" db="EMBL/GenBank/DDBJ databases">
        <authorList>
            <person name="Kallberg Y."/>
            <person name="Tangrot J."/>
            <person name="Rosling A."/>
        </authorList>
    </citation>
    <scope>NUCLEOTIDE SEQUENCE</scope>
    <source>
        <strain evidence="5">CL551</strain>
    </source>
</reference>
<evidence type="ECO:0000256" key="2">
    <source>
        <dbReference type="SAM" id="MobiDB-lite"/>
    </source>
</evidence>